<evidence type="ECO:0000313" key="1">
    <source>
        <dbReference type="EMBL" id="KQK24974.1"/>
    </source>
</evidence>
<accession>A0A0Q3P546</accession>
<dbReference type="STRING" id="452084.AR438_13680"/>
<keyword evidence="2" id="KW-1185">Reference proteome</keyword>
<reference evidence="1 2" key="1">
    <citation type="submission" date="2015-10" db="EMBL/GenBank/DDBJ databases">
        <title>Chryseobacterium aquaticum genome.</title>
        <authorList>
            <person name="Newman J.D."/>
            <person name="Ferguson M.B."/>
            <person name="Miller J.R."/>
        </authorList>
    </citation>
    <scope>NUCLEOTIDE SEQUENCE [LARGE SCALE GENOMIC DNA]</scope>
    <source>
        <strain evidence="1 2">KCTC 12483</strain>
    </source>
</reference>
<name>A0A0Q3P546_9FLAO</name>
<comment type="caution">
    <text evidence="1">The sequence shown here is derived from an EMBL/GenBank/DDBJ whole genome shotgun (WGS) entry which is preliminary data.</text>
</comment>
<evidence type="ECO:0000313" key="2">
    <source>
        <dbReference type="Proteomes" id="UP000051682"/>
    </source>
</evidence>
<dbReference type="AlphaFoldDB" id="A0A0Q3P546"/>
<dbReference type="EMBL" id="LLYZ01000009">
    <property type="protein sequence ID" value="KQK24974.1"/>
    <property type="molecule type" value="Genomic_DNA"/>
</dbReference>
<proteinExistence type="predicted"/>
<protein>
    <submittedName>
        <fullName evidence="1">Uncharacterized protein</fullName>
    </submittedName>
</protein>
<organism evidence="1 2">
    <name type="scientific">Chryseobacterium aquaticum</name>
    <dbReference type="NCBI Taxonomy" id="452084"/>
    <lineage>
        <taxon>Bacteria</taxon>
        <taxon>Pseudomonadati</taxon>
        <taxon>Bacteroidota</taxon>
        <taxon>Flavobacteriia</taxon>
        <taxon>Flavobacteriales</taxon>
        <taxon>Weeksellaceae</taxon>
        <taxon>Chryseobacterium group</taxon>
        <taxon>Chryseobacterium</taxon>
    </lineage>
</organism>
<sequence>MKMSIESGRLFIFCQILKKCDSVRILNAEFGFLRNDKDYGNYYKYCIEIKLDVISNKTFIINIITNN</sequence>
<dbReference type="Proteomes" id="UP000051682">
    <property type="component" value="Unassembled WGS sequence"/>
</dbReference>
<gene>
    <name evidence="1" type="ORF">AR438_13680</name>
</gene>